<evidence type="ECO:0000313" key="15">
    <source>
        <dbReference type="Proteomes" id="UP000242886"/>
    </source>
</evidence>
<keyword evidence="5 8" id="KW-0067">ATP-binding</keyword>
<protein>
    <recommendedName>
        <fullName evidence="8 9">Chromosomal replication initiator protein DnaA</fullName>
    </recommendedName>
</protein>
<keyword evidence="6 8" id="KW-0446">Lipid-binding</keyword>
<dbReference type="InterPro" id="IPR001957">
    <property type="entry name" value="Chromosome_initiator_DnaA"/>
</dbReference>
<dbReference type="PANTHER" id="PTHR30050">
    <property type="entry name" value="CHROMOSOMAL REPLICATION INITIATOR PROTEIN DNAA"/>
    <property type="match status" value="1"/>
</dbReference>
<evidence type="ECO:0000256" key="1">
    <source>
        <dbReference type="ARBA" id="ARBA00006583"/>
    </source>
</evidence>
<dbReference type="Gene3D" id="3.30.300.180">
    <property type="match status" value="1"/>
</dbReference>
<feature type="domain" description="Chromosomal replication initiator DnaA C-terminal" evidence="13">
    <location>
        <begin position="410"/>
        <end position="479"/>
    </location>
</feature>
<evidence type="ECO:0000256" key="4">
    <source>
        <dbReference type="ARBA" id="ARBA00022741"/>
    </source>
</evidence>
<dbReference type="PANTHER" id="PTHR30050:SF2">
    <property type="entry name" value="CHROMOSOMAL REPLICATION INITIATOR PROTEIN DNAA"/>
    <property type="match status" value="1"/>
</dbReference>
<dbReference type="GO" id="GO:0008289">
    <property type="term" value="F:lipid binding"/>
    <property type="evidence" value="ECO:0007669"/>
    <property type="project" value="UniProtKB-KW"/>
</dbReference>
<dbReference type="Pfam" id="PF11638">
    <property type="entry name" value="DnaA_N"/>
    <property type="match status" value="1"/>
</dbReference>
<dbReference type="InterPro" id="IPR013317">
    <property type="entry name" value="DnaA_dom"/>
</dbReference>
<evidence type="ECO:0000256" key="8">
    <source>
        <dbReference type="HAMAP-Rule" id="MF_00377"/>
    </source>
</evidence>
<dbReference type="SMART" id="SM00760">
    <property type="entry name" value="Bac_DnaA_C"/>
    <property type="match status" value="1"/>
</dbReference>
<dbReference type="Gene3D" id="3.40.50.300">
    <property type="entry name" value="P-loop containing nucleotide triphosphate hydrolases"/>
    <property type="match status" value="1"/>
</dbReference>
<feature type="binding site" evidence="8">
    <location>
        <position position="214"/>
    </location>
    <ligand>
        <name>ATP</name>
        <dbReference type="ChEBI" id="CHEBI:30616"/>
    </ligand>
</feature>
<dbReference type="InterPro" id="IPR013159">
    <property type="entry name" value="DnaA_C"/>
</dbReference>
<dbReference type="InterPro" id="IPR027417">
    <property type="entry name" value="P-loop_NTPase"/>
</dbReference>
<evidence type="ECO:0000256" key="2">
    <source>
        <dbReference type="ARBA" id="ARBA00022490"/>
    </source>
</evidence>
<dbReference type="Pfam" id="PF00308">
    <property type="entry name" value="Bac_DnaA"/>
    <property type="match status" value="1"/>
</dbReference>
<evidence type="ECO:0000256" key="9">
    <source>
        <dbReference type="NCBIfam" id="TIGR00362"/>
    </source>
</evidence>
<dbReference type="InterPro" id="IPR003593">
    <property type="entry name" value="AAA+_ATPase"/>
</dbReference>
<feature type="region of interest" description="Domain III, AAA+ region" evidence="8">
    <location>
        <begin position="166"/>
        <end position="382"/>
    </location>
</feature>
<sequence>MLDRLHGYEQIPLVSMNEFWTACLGRFEKELPAQQYNTWIRPLRLEGNGAGLDSTADAPAELQLIAPNLFIMKWVRERYLGQIQALSRDYFQTPVSISLGVVDVDPSSGASSLPATNAAGTGNETNSGSGPLATLLTPPAINLAPPGVASTLDNTRSENSAYEKSRLNPNFTFDNLVTGRANDLARAAAQQVAQNPGNSYNPLFIYGGVGLGKTHLVHALGNEVWKRNPSMVIRYVHAEDYFADVVRAYQQKSFDVFKRYYRSLDLLLIDDIQFFNNKNRTQEEFFYAFNALVEAKKQIVITCDTYPKDIAGLEERLVSRFDWGLTVQIEPPEPEMRVAILKKKAEAAKINLGDDVAFLIAKNLRSNVRELEGALNRVLAYVNFNGKEVNMDVAKEALKDIFGATNRQLTLDLIQKTVADYYKLKVTEMHSKKRSRAIARPRQVAMWLARELTHHSLPEIGEAFGGRDHTTVLHAYRTINDLRSKEARLGNDVHVLMQTLKG</sequence>
<dbReference type="InterPro" id="IPR038454">
    <property type="entry name" value="DnaA_N_sf"/>
</dbReference>
<dbReference type="GO" id="GO:0006275">
    <property type="term" value="P:regulation of DNA replication"/>
    <property type="evidence" value="ECO:0007669"/>
    <property type="project" value="UniProtKB-UniRule"/>
</dbReference>
<evidence type="ECO:0000256" key="6">
    <source>
        <dbReference type="ARBA" id="ARBA00023121"/>
    </source>
</evidence>
<dbReference type="Pfam" id="PF08299">
    <property type="entry name" value="Bac_DnaA_C"/>
    <property type="match status" value="1"/>
</dbReference>
<dbReference type="NCBIfam" id="TIGR00362">
    <property type="entry name" value="DnaA"/>
    <property type="match status" value="1"/>
</dbReference>
<dbReference type="GO" id="GO:0005524">
    <property type="term" value="F:ATP binding"/>
    <property type="evidence" value="ECO:0007669"/>
    <property type="project" value="UniProtKB-UniRule"/>
</dbReference>
<evidence type="ECO:0000256" key="10">
    <source>
        <dbReference type="RuleBase" id="RU000577"/>
    </source>
</evidence>
<feature type="binding site" evidence="8">
    <location>
        <position position="210"/>
    </location>
    <ligand>
        <name>ATP</name>
        <dbReference type="ChEBI" id="CHEBI:30616"/>
    </ligand>
</feature>
<dbReference type="AlphaFoldDB" id="A0A7Z7HNW2"/>
<dbReference type="InterPro" id="IPR018312">
    <property type="entry name" value="Chromosome_initiator_DnaA_CS"/>
</dbReference>
<keyword evidence="4 8" id="KW-0547">Nucleotide-binding</keyword>
<comment type="domain">
    <text evidence="8">Domain I is involved in oligomerization and binding regulators, domain II is flexibile and of varying length in different bacteria, domain III forms the AAA+ region, while domain IV binds dsDNA.</text>
</comment>
<feature type="binding site" evidence="8">
    <location>
        <position position="212"/>
    </location>
    <ligand>
        <name>ATP</name>
        <dbReference type="ChEBI" id="CHEBI:30616"/>
    </ligand>
</feature>
<evidence type="ECO:0000259" key="13">
    <source>
        <dbReference type="SMART" id="SM00760"/>
    </source>
</evidence>
<dbReference type="FunFam" id="1.10.8.60:FF:000003">
    <property type="entry name" value="Chromosomal replication initiator protein DnaA"/>
    <property type="match status" value="1"/>
</dbReference>
<evidence type="ECO:0000256" key="5">
    <source>
        <dbReference type="ARBA" id="ARBA00022840"/>
    </source>
</evidence>
<dbReference type="Gene3D" id="1.10.1750.10">
    <property type="match status" value="1"/>
</dbReference>
<dbReference type="Gene3D" id="1.10.8.60">
    <property type="match status" value="1"/>
</dbReference>
<dbReference type="GO" id="GO:0003688">
    <property type="term" value="F:DNA replication origin binding"/>
    <property type="evidence" value="ECO:0007669"/>
    <property type="project" value="UniProtKB-UniRule"/>
</dbReference>
<dbReference type="EMBL" id="LT837803">
    <property type="protein sequence ID" value="SMB21618.1"/>
    <property type="molecule type" value="Genomic_DNA"/>
</dbReference>
<gene>
    <name evidence="8 14" type="primary">dnaA</name>
    <name evidence="14" type="ORF">SDENCHOL_10374</name>
</gene>
<dbReference type="PROSITE" id="PS01008">
    <property type="entry name" value="DNAA"/>
    <property type="match status" value="1"/>
</dbReference>
<feature type="region of interest" description="Domain I, interacts with DnaA modulators" evidence="8">
    <location>
        <begin position="1"/>
        <end position="126"/>
    </location>
</feature>
<dbReference type="SUPFAM" id="SSF48295">
    <property type="entry name" value="TrpR-like"/>
    <property type="match status" value="1"/>
</dbReference>
<dbReference type="InterPro" id="IPR010921">
    <property type="entry name" value="Trp_repressor/repl_initiator"/>
</dbReference>
<comment type="caution">
    <text evidence="8">Lacks conserved residue(s) required for the propagation of feature annotation.</text>
</comment>
<evidence type="ECO:0000256" key="11">
    <source>
        <dbReference type="RuleBase" id="RU004227"/>
    </source>
</evidence>
<dbReference type="GO" id="GO:0005737">
    <property type="term" value="C:cytoplasm"/>
    <property type="evidence" value="ECO:0007669"/>
    <property type="project" value="UniProtKB-SubCell"/>
</dbReference>
<dbReference type="CDD" id="cd00009">
    <property type="entry name" value="AAA"/>
    <property type="match status" value="1"/>
</dbReference>
<evidence type="ECO:0000259" key="12">
    <source>
        <dbReference type="SMART" id="SM00382"/>
    </source>
</evidence>
<organism evidence="14 15">
    <name type="scientific">Sterolibacterium denitrificans</name>
    <dbReference type="NCBI Taxonomy" id="157592"/>
    <lineage>
        <taxon>Bacteria</taxon>
        <taxon>Pseudomonadati</taxon>
        <taxon>Pseudomonadota</taxon>
        <taxon>Betaproteobacteria</taxon>
        <taxon>Nitrosomonadales</taxon>
        <taxon>Sterolibacteriaceae</taxon>
        <taxon>Sterolibacterium</taxon>
    </lineage>
</organism>
<dbReference type="SMART" id="SM00382">
    <property type="entry name" value="AAA"/>
    <property type="match status" value="1"/>
</dbReference>
<dbReference type="PRINTS" id="PR00051">
    <property type="entry name" value="DNAA"/>
</dbReference>
<feature type="domain" description="AAA+ ATPase" evidence="12">
    <location>
        <begin position="199"/>
        <end position="330"/>
    </location>
</feature>
<dbReference type="GO" id="GO:0005886">
    <property type="term" value="C:plasma membrane"/>
    <property type="evidence" value="ECO:0007669"/>
    <property type="project" value="TreeGrafter"/>
</dbReference>
<dbReference type="GO" id="GO:0006270">
    <property type="term" value="P:DNA replication initiation"/>
    <property type="evidence" value="ECO:0007669"/>
    <property type="project" value="UniProtKB-UniRule"/>
</dbReference>
<keyword evidence="2 8" id="KW-0963">Cytoplasm</keyword>
<proteinExistence type="inferred from homology"/>
<comment type="similarity">
    <text evidence="1 8 11">Belongs to the DnaA family.</text>
</comment>
<dbReference type="InterPro" id="IPR020591">
    <property type="entry name" value="Chromosome_initiator_DnaA-like"/>
</dbReference>
<dbReference type="HAMAP" id="MF_00377">
    <property type="entry name" value="DnaA_bact"/>
    <property type="match status" value="1"/>
</dbReference>
<comment type="subunit">
    <text evidence="8">Oligomerizes as a right-handed, spiral filament on DNA at oriC.</text>
</comment>
<dbReference type="InterPro" id="IPR024633">
    <property type="entry name" value="DnaA_N_dom"/>
</dbReference>
<feature type="region of interest" description="Domain IV, binds dsDNA" evidence="8">
    <location>
        <begin position="383"/>
        <end position="502"/>
    </location>
</feature>
<keyword evidence="7 8" id="KW-0238">DNA-binding</keyword>
<evidence type="ECO:0000256" key="7">
    <source>
        <dbReference type="ARBA" id="ARBA00023125"/>
    </source>
</evidence>
<accession>A0A7Z7HNW2</accession>
<dbReference type="FunFam" id="3.40.50.300:FF:000668">
    <property type="entry name" value="Chromosomal replication initiator protein DnaA"/>
    <property type="match status" value="1"/>
</dbReference>
<keyword evidence="3 8" id="KW-0235">DNA replication</keyword>
<keyword evidence="15" id="KW-1185">Reference proteome</keyword>
<name>A0A7Z7HNW2_9PROT</name>
<feature type="binding site" evidence="8">
    <location>
        <position position="213"/>
    </location>
    <ligand>
        <name>ATP</name>
        <dbReference type="ChEBI" id="CHEBI:30616"/>
    </ligand>
</feature>
<comment type="function">
    <text evidence="8 10">Plays an essential role in the initiation and regulation of chromosomal replication. ATP-DnaA binds to the origin of replication (oriC) to initiate formation of the DNA replication initiation complex once per cell cycle. Binds the DnaA box (a 9 base pair repeat at the origin) and separates the double-stranded (ds)DNA. Forms a right-handed helical filament on oriC DNA; dsDNA binds to the exterior of the filament while single-stranded (ss)DNA is stabiized in the filament's interior. The ATP-DnaA-oriC complex binds and stabilizes one strand of the AT-rich DNA unwinding element (DUE), permitting loading of DNA polymerase. After initiation quickly degrades to an ADP-DnaA complex that is not apt for DNA replication. Binds acidic phospholipids.</text>
</comment>
<reference evidence="14" key="1">
    <citation type="submission" date="2017-03" db="EMBL/GenBank/DDBJ databases">
        <authorList>
            <consortium name="AG Boll"/>
        </authorList>
    </citation>
    <scope>NUCLEOTIDE SEQUENCE [LARGE SCALE GENOMIC DNA]</scope>
    <source>
        <strain evidence="14">Chol</strain>
    </source>
</reference>
<dbReference type="SUPFAM" id="SSF52540">
    <property type="entry name" value="P-loop containing nucleoside triphosphate hydrolases"/>
    <property type="match status" value="1"/>
</dbReference>
<evidence type="ECO:0000313" key="14">
    <source>
        <dbReference type="EMBL" id="SMB21618.1"/>
    </source>
</evidence>
<comment type="subcellular location">
    <subcellularLocation>
        <location evidence="8">Cytoplasm</location>
    </subcellularLocation>
</comment>
<evidence type="ECO:0000256" key="3">
    <source>
        <dbReference type="ARBA" id="ARBA00022705"/>
    </source>
</evidence>
<dbReference type="Proteomes" id="UP000242886">
    <property type="component" value="Chromosome SDENCHOL"/>
</dbReference>
<dbReference type="CDD" id="cd06571">
    <property type="entry name" value="Bac_DnaA_C"/>
    <property type="match status" value="1"/>
</dbReference>